<keyword evidence="2" id="KW-0472">Membrane</keyword>
<evidence type="ECO:0000256" key="2">
    <source>
        <dbReference type="SAM" id="Phobius"/>
    </source>
</evidence>
<evidence type="ECO:0000256" key="1">
    <source>
        <dbReference type="SAM" id="MobiDB-lite"/>
    </source>
</evidence>
<organism evidence="3">
    <name type="scientific">Oryza meridionalis</name>
    <dbReference type="NCBI Taxonomy" id="40149"/>
    <lineage>
        <taxon>Eukaryota</taxon>
        <taxon>Viridiplantae</taxon>
        <taxon>Streptophyta</taxon>
        <taxon>Embryophyta</taxon>
        <taxon>Tracheophyta</taxon>
        <taxon>Spermatophyta</taxon>
        <taxon>Magnoliopsida</taxon>
        <taxon>Liliopsida</taxon>
        <taxon>Poales</taxon>
        <taxon>Poaceae</taxon>
        <taxon>BOP clade</taxon>
        <taxon>Oryzoideae</taxon>
        <taxon>Oryzeae</taxon>
        <taxon>Oryzinae</taxon>
        <taxon>Oryza</taxon>
    </lineage>
</organism>
<dbReference type="HOGENOM" id="CLU_1398324_0_0_1"/>
<reference evidence="3" key="1">
    <citation type="submission" date="2015-04" db="UniProtKB">
        <authorList>
            <consortium name="EnsemblPlants"/>
        </authorList>
    </citation>
    <scope>IDENTIFICATION</scope>
</reference>
<keyword evidence="2" id="KW-0812">Transmembrane</keyword>
<dbReference type="Proteomes" id="UP000008021">
    <property type="component" value="Chromosome 10"/>
</dbReference>
<reference evidence="3" key="2">
    <citation type="submission" date="2018-05" db="EMBL/GenBank/DDBJ databases">
        <title>OmerRS3 (Oryza meridionalis Reference Sequence Version 3).</title>
        <authorList>
            <person name="Zhang J."/>
            <person name="Kudrna D."/>
            <person name="Lee S."/>
            <person name="Talag J."/>
            <person name="Welchert J."/>
            <person name="Wing R.A."/>
        </authorList>
    </citation>
    <scope>NUCLEOTIDE SEQUENCE [LARGE SCALE GENOMIC DNA]</scope>
    <source>
        <strain evidence="3">cv. OR44</strain>
    </source>
</reference>
<evidence type="ECO:0000313" key="4">
    <source>
        <dbReference type="Proteomes" id="UP000008021"/>
    </source>
</evidence>
<name>A0A0E0EVN2_9ORYZ</name>
<evidence type="ECO:0000313" key="3">
    <source>
        <dbReference type="EnsemblPlants" id="OMERI10G01520.1"/>
    </source>
</evidence>
<feature type="region of interest" description="Disordered" evidence="1">
    <location>
        <begin position="1"/>
        <end position="145"/>
    </location>
</feature>
<feature type="compositionally biased region" description="Basic residues" evidence="1">
    <location>
        <begin position="1"/>
        <end position="14"/>
    </location>
</feature>
<proteinExistence type="predicted"/>
<accession>A0A0E0EVN2</accession>
<dbReference type="Gramene" id="OMERI10G01520.1">
    <property type="protein sequence ID" value="OMERI10G01520.1"/>
    <property type="gene ID" value="OMERI10G01520"/>
</dbReference>
<protein>
    <submittedName>
        <fullName evidence="3">Uncharacterized protein</fullName>
    </submittedName>
</protein>
<feature type="transmembrane region" description="Helical" evidence="2">
    <location>
        <begin position="154"/>
        <end position="171"/>
    </location>
</feature>
<dbReference type="EnsemblPlants" id="OMERI10G01520.1">
    <property type="protein sequence ID" value="OMERI10G01520.1"/>
    <property type="gene ID" value="OMERI10G01520"/>
</dbReference>
<feature type="compositionally biased region" description="Basic and acidic residues" evidence="1">
    <location>
        <begin position="103"/>
        <end position="126"/>
    </location>
</feature>
<dbReference type="AlphaFoldDB" id="A0A0E0EVN2"/>
<keyword evidence="2" id="KW-1133">Transmembrane helix</keyword>
<sequence length="195" mass="23633">MSKRRRTRWPRLRRALSPQMDSNGSRRARDPGRRRRNAPSRGRWLSYSRQGMPEEYPRRRSPVTGSHSTNRRRWMRLKRTARPWRKPRRGGLRWRARKRRRKPWSETRRRQRLQTREARGREDGCGGRRRRISERRSSLSSGGAGEVGRWRRRFIIAELGFSFLSVFFPFFSNYRTLGLFTHFTNFSTPQVWCRG</sequence>
<keyword evidence="4" id="KW-1185">Reference proteome</keyword>
<feature type="compositionally biased region" description="Basic residues" evidence="1">
    <location>
        <begin position="69"/>
        <end position="102"/>
    </location>
</feature>